<name>A0AAE0YY73_9GAST</name>
<proteinExistence type="predicted"/>
<protein>
    <submittedName>
        <fullName evidence="1">Uncharacterized protein</fullName>
    </submittedName>
</protein>
<dbReference type="EMBL" id="JAWDGP010005120">
    <property type="protein sequence ID" value="KAK3759454.1"/>
    <property type="molecule type" value="Genomic_DNA"/>
</dbReference>
<comment type="caution">
    <text evidence="1">The sequence shown here is derived from an EMBL/GenBank/DDBJ whole genome shotgun (WGS) entry which is preliminary data.</text>
</comment>
<sequence length="78" mass="9066">MGVRSSWMVLATDVTDDLTEHCGIVLEISRLHCMEYITYRRLLIACLAEQLLSCHQSIDSHRGQQQLFLQWSVMQKVE</sequence>
<accession>A0AAE0YY73</accession>
<gene>
    <name evidence="1" type="ORF">RRG08_062601</name>
</gene>
<keyword evidence="2" id="KW-1185">Reference proteome</keyword>
<evidence type="ECO:0000313" key="1">
    <source>
        <dbReference type="EMBL" id="KAK3759454.1"/>
    </source>
</evidence>
<organism evidence="1 2">
    <name type="scientific">Elysia crispata</name>
    <name type="common">lettuce slug</name>
    <dbReference type="NCBI Taxonomy" id="231223"/>
    <lineage>
        <taxon>Eukaryota</taxon>
        <taxon>Metazoa</taxon>
        <taxon>Spiralia</taxon>
        <taxon>Lophotrochozoa</taxon>
        <taxon>Mollusca</taxon>
        <taxon>Gastropoda</taxon>
        <taxon>Heterobranchia</taxon>
        <taxon>Euthyneura</taxon>
        <taxon>Panpulmonata</taxon>
        <taxon>Sacoglossa</taxon>
        <taxon>Placobranchoidea</taxon>
        <taxon>Plakobranchidae</taxon>
        <taxon>Elysia</taxon>
    </lineage>
</organism>
<dbReference type="Proteomes" id="UP001283361">
    <property type="component" value="Unassembled WGS sequence"/>
</dbReference>
<evidence type="ECO:0000313" key="2">
    <source>
        <dbReference type="Proteomes" id="UP001283361"/>
    </source>
</evidence>
<dbReference type="AlphaFoldDB" id="A0AAE0YY73"/>
<reference evidence="1" key="1">
    <citation type="journal article" date="2023" name="G3 (Bethesda)">
        <title>A reference genome for the long-term kleptoplast-retaining sea slug Elysia crispata morphotype clarki.</title>
        <authorList>
            <person name="Eastman K.E."/>
            <person name="Pendleton A.L."/>
            <person name="Shaikh M.A."/>
            <person name="Suttiyut T."/>
            <person name="Ogas R."/>
            <person name="Tomko P."/>
            <person name="Gavelis G."/>
            <person name="Widhalm J.R."/>
            <person name="Wisecaver J.H."/>
        </authorList>
    </citation>
    <scope>NUCLEOTIDE SEQUENCE</scope>
    <source>
        <strain evidence="1">ECLA1</strain>
    </source>
</reference>